<protein>
    <recommendedName>
        <fullName evidence="4">DUF4342 domain-containing protein</fullName>
    </recommendedName>
</protein>
<accession>A0ABR6ZZH4</accession>
<evidence type="ECO:0000313" key="3">
    <source>
        <dbReference type="Proteomes" id="UP000654304"/>
    </source>
</evidence>
<dbReference type="EMBL" id="JACOGD010000001">
    <property type="protein sequence ID" value="MBC3930068.1"/>
    <property type="molecule type" value="Genomic_DNA"/>
</dbReference>
<comment type="caution">
    <text evidence="2">The sequence shown here is derived from an EMBL/GenBank/DDBJ whole genome shotgun (WGS) entry which is preliminary data.</text>
</comment>
<evidence type="ECO:0000256" key="1">
    <source>
        <dbReference type="SAM" id="Phobius"/>
    </source>
</evidence>
<keyword evidence="1" id="KW-0472">Membrane</keyword>
<reference evidence="2 3" key="1">
    <citation type="submission" date="2020-08" db="EMBL/GenBank/DDBJ databases">
        <title>Novel species isolated from subtropical streams in China.</title>
        <authorList>
            <person name="Lu H."/>
        </authorList>
    </citation>
    <scope>NUCLEOTIDE SEQUENCE [LARGE SCALE GENOMIC DNA]</scope>
    <source>
        <strain evidence="2 3">CY22W</strain>
    </source>
</reference>
<keyword evidence="1" id="KW-0812">Transmembrane</keyword>
<feature type="transmembrane region" description="Helical" evidence="1">
    <location>
        <begin position="54"/>
        <end position="84"/>
    </location>
</feature>
<gene>
    <name evidence="2" type="ORF">H8K43_00145</name>
</gene>
<evidence type="ECO:0000313" key="2">
    <source>
        <dbReference type="EMBL" id="MBC3930068.1"/>
    </source>
</evidence>
<name>A0ABR6ZZH4_9BURK</name>
<proteinExistence type="predicted"/>
<dbReference type="Proteomes" id="UP000654304">
    <property type="component" value="Unassembled WGS sequence"/>
</dbReference>
<dbReference type="RefSeq" id="WP_186901987.1">
    <property type="nucleotide sequence ID" value="NZ_JACOGD010000001.1"/>
</dbReference>
<keyword evidence="1" id="KW-1133">Transmembrane helix</keyword>
<sequence length="104" mass="11392">MNTTNDTNNTNNTNSNKDSASNPVLDFCLNLGATLRYFWQSYVIRVAATSWKRCLAACFLALLLGAMLALPGLVFILVLTTLLVKCLVPQAVKAVEVIEQDGRE</sequence>
<keyword evidence="3" id="KW-1185">Reference proteome</keyword>
<evidence type="ECO:0008006" key="4">
    <source>
        <dbReference type="Google" id="ProtNLM"/>
    </source>
</evidence>
<organism evidence="2 3">
    <name type="scientific">Undibacterium curvum</name>
    <dbReference type="NCBI Taxonomy" id="2762294"/>
    <lineage>
        <taxon>Bacteria</taxon>
        <taxon>Pseudomonadati</taxon>
        <taxon>Pseudomonadota</taxon>
        <taxon>Betaproteobacteria</taxon>
        <taxon>Burkholderiales</taxon>
        <taxon>Oxalobacteraceae</taxon>
        <taxon>Undibacterium</taxon>
    </lineage>
</organism>